<protein>
    <submittedName>
        <fullName evidence="1">Uncharacterized protein</fullName>
    </submittedName>
</protein>
<name>U4VI19_9HYPH</name>
<evidence type="ECO:0000313" key="2">
    <source>
        <dbReference type="Proteomes" id="UP000016842"/>
    </source>
</evidence>
<proteinExistence type="predicted"/>
<comment type="caution">
    <text evidence="1">The sequence shown here is derived from an EMBL/GenBank/DDBJ whole genome shotgun (WGS) entry which is preliminary data.</text>
</comment>
<evidence type="ECO:0000313" key="1">
    <source>
        <dbReference type="EMBL" id="ERM02532.1"/>
    </source>
</evidence>
<sequence length="51" mass="5696">MKERCEMDLSPGMRISPVSASERRAVAGFGGMQNGTWIFHSHIFGAITRRD</sequence>
<accession>U4VI19</accession>
<dbReference type="Proteomes" id="UP000016842">
    <property type="component" value="Unassembled WGS sequence"/>
</dbReference>
<gene>
    <name evidence="1" type="ORF">Q644_16140</name>
</gene>
<dbReference type="AlphaFoldDB" id="U4VI19"/>
<dbReference type="EMBL" id="ASXJ01000080">
    <property type="protein sequence ID" value="ERM02532.1"/>
    <property type="molecule type" value="Genomic_DNA"/>
</dbReference>
<organism evidence="1 2">
    <name type="scientific">Brucella intermedia 229E</name>
    <dbReference type="NCBI Taxonomy" id="1337887"/>
    <lineage>
        <taxon>Bacteria</taxon>
        <taxon>Pseudomonadati</taxon>
        <taxon>Pseudomonadota</taxon>
        <taxon>Alphaproteobacteria</taxon>
        <taxon>Hyphomicrobiales</taxon>
        <taxon>Brucellaceae</taxon>
        <taxon>Brucella/Ochrobactrum group</taxon>
        <taxon>Brucella</taxon>
    </lineage>
</organism>
<reference evidence="1 2" key="1">
    <citation type="journal article" date="2014" name="FEMS Microbiol. Lett.">
        <title>Genome sequencing analysis reveals virulence-related gene content of Ochrobactrum intermedium strain 229E, a urease-positive strain isolated from the human gastric niche.</title>
        <authorList>
            <person name="Kulkarni G.J."/>
            <person name="Shetty S."/>
            <person name="Dharne M.S."/>
            <person name="Shouche Y.S."/>
        </authorList>
    </citation>
    <scope>NUCLEOTIDE SEQUENCE [LARGE SCALE GENOMIC DNA]</scope>
    <source>
        <strain evidence="1 2">229E</strain>
    </source>
</reference>